<dbReference type="InterPro" id="IPR005101">
    <property type="entry name" value="Cryptochr/Photolyase_FAD-bd"/>
</dbReference>
<feature type="compositionally biased region" description="Basic and acidic residues" evidence="8">
    <location>
        <begin position="166"/>
        <end position="175"/>
    </location>
</feature>
<reference evidence="11" key="1">
    <citation type="submission" date="2013-11" db="EMBL/GenBank/DDBJ databases">
        <authorList>
            <person name="Hoang H.T."/>
            <person name="Killian M.L."/>
            <person name="Madson D.M."/>
            <person name="Arruda P.H.E."/>
            <person name="Sun D."/>
            <person name="Schwartz K.J."/>
            <person name="Yoon K."/>
        </authorList>
    </citation>
    <scope>NUCLEOTIDE SEQUENCE [LARGE SCALE GENOMIC DNA]</scope>
    <source>
        <strain evidence="11">CDK2</strain>
    </source>
</reference>
<dbReference type="STRING" id="699431.SY89_02930"/>
<feature type="region of interest" description="Disordered" evidence="8">
    <location>
        <begin position="166"/>
        <end position="186"/>
    </location>
</feature>
<name>A0A0P7H1C2_9EURY</name>
<dbReference type="Pfam" id="PF00875">
    <property type="entry name" value="DNA_photolyase"/>
    <property type="match status" value="1"/>
</dbReference>
<dbReference type="GO" id="GO:0003904">
    <property type="term" value="F:deoxyribodipyrimidine photo-lyase activity"/>
    <property type="evidence" value="ECO:0007669"/>
    <property type="project" value="TreeGrafter"/>
</dbReference>
<comment type="cofactor">
    <cofactor evidence="7">
        <name>(6R)-5,10-methylene-5,6,7,8-tetrahydrofolate</name>
        <dbReference type="ChEBI" id="CHEBI:15636"/>
    </cofactor>
    <text evidence="7">Binds 1 5,10-methenyltetrahydrofolate (MTHF) per subunit.</text>
</comment>
<dbReference type="GO" id="GO:0071949">
    <property type="term" value="F:FAD binding"/>
    <property type="evidence" value="ECO:0007669"/>
    <property type="project" value="TreeGrafter"/>
</dbReference>
<keyword evidence="2 5" id="KW-0285">Flavoprotein</keyword>
<feature type="binding site" evidence="5">
    <location>
        <position position="241"/>
    </location>
    <ligand>
        <name>FAD</name>
        <dbReference type="ChEBI" id="CHEBI:57692"/>
    </ligand>
</feature>
<comment type="cofactor">
    <cofactor evidence="5 7">
        <name>FAD</name>
        <dbReference type="ChEBI" id="CHEBI:57692"/>
    </cofactor>
    <text evidence="5 7">Binds 1 FAD per subunit.</text>
</comment>
<comment type="similarity">
    <text evidence="1 7">Belongs to the DNA photolyase class-1 family.</text>
</comment>
<dbReference type="EMBL" id="LGUC01000001">
    <property type="protein sequence ID" value="KPN32170.1"/>
    <property type="molecule type" value="Genomic_DNA"/>
</dbReference>
<dbReference type="InterPro" id="IPR036155">
    <property type="entry name" value="Crypto/Photolyase_N_sf"/>
</dbReference>
<dbReference type="GO" id="GO:0000719">
    <property type="term" value="P:photoreactive repair"/>
    <property type="evidence" value="ECO:0007669"/>
    <property type="project" value="TreeGrafter"/>
</dbReference>
<dbReference type="InterPro" id="IPR006050">
    <property type="entry name" value="DNA_photolyase_N"/>
</dbReference>
<dbReference type="InterPro" id="IPR002081">
    <property type="entry name" value="Cryptochrome/DNA_photolyase_1"/>
</dbReference>
<sequence>METAIWWVREDARLHDNAALVAAAEADALLPVVVVDPRQYGTQPYGGPQSFTFEKTGAYRAQFQRETVADLRQSLDERGSGLLVREGRPGEVVPEIATAVDADTVHFQALPAPEERDAAAAVVSALADAGVQTASHWTTTLHHVADLPDGVDGIDDTFTPFRQSVEQESRVREPLPEPALPPTPALDRLDGGYGSLPTLAELGLEPPAYDDRGVLAFEGGETAALDRVQEYVWEGDHLRAYKQTRNGLLGPNYSSKFSPWLAAGCLSPRYVKREVDRYEAERVSNDSTYWLVFELRWRDFMAFQTAKHGATFFTRGGIREREDVDWADPGSDPTAREQFERWTAGETGIPFVDATMRELNETGYMSNRGRQNAASFLANSLRIDWRRGAAYFETKLVDYDAGSNYGNWAYVAGVGNDSRNSYFDIVEQARNYDGDGEYVRHWLPELQGLPPGYVHEPWEMDRGEQRAYGVVLGEDYPEPMVDLAASYEEFR</sequence>
<dbReference type="Gene3D" id="1.10.579.10">
    <property type="entry name" value="DNA Cyclobutane Dipyrimidine Photolyase, subunit A, domain 3"/>
    <property type="match status" value="1"/>
</dbReference>
<evidence type="ECO:0000313" key="11">
    <source>
        <dbReference type="Proteomes" id="UP000050535"/>
    </source>
</evidence>
<gene>
    <name evidence="10" type="ORF">SY89_02930</name>
</gene>
<evidence type="ECO:0000256" key="8">
    <source>
        <dbReference type="SAM" id="MobiDB-lite"/>
    </source>
</evidence>
<comment type="function">
    <text evidence="7">May have a photoreceptor function.</text>
</comment>
<dbReference type="Gene3D" id="1.25.40.80">
    <property type="match status" value="1"/>
</dbReference>
<feature type="site" description="Electron transfer via tryptophanyl radical" evidence="6">
    <location>
        <position position="408"/>
    </location>
</feature>
<evidence type="ECO:0000259" key="9">
    <source>
        <dbReference type="PROSITE" id="PS51645"/>
    </source>
</evidence>
<dbReference type="PANTHER" id="PTHR11455">
    <property type="entry name" value="CRYPTOCHROME"/>
    <property type="match status" value="1"/>
</dbReference>
<evidence type="ECO:0000256" key="6">
    <source>
        <dbReference type="PIRSR" id="PIRSR602081-2"/>
    </source>
</evidence>
<evidence type="ECO:0000313" key="10">
    <source>
        <dbReference type="EMBL" id="KPN32170.1"/>
    </source>
</evidence>
<protein>
    <recommendedName>
        <fullName evidence="7">Cryptochrome DASH</fullName>
    </recommendedName>
</protein>
<dbReference type="Gene3D" id="3.40.50.620">
    <property type="entry name" value="HUPs"/>
    <property type="match status" value="1"/>
</dbReference>
<feature type="binding site" evidence="5">
    <location>
        <begin position="398"/>
        <end position="400"/>
    </location>
    <ligand>
        <name>FAD</name>
        <dbReference type="ChEBI" id="CHEBI:57692"/>
    </ligand>
</feature>
<feature type="site" description="Electron transfer via tryptophanyl radical" evidence="6">
    <location>
        <position position="326"/>
    </location>
</feature>
<evidence type="ECO:0000256" key="1">
    <source>
        <dbReference type="ARBA" id="ARBA00005862"/>
    </source>
</evidence>
<dbReference type="GO" id="GO:0003677">
    <property type="term" value="F:DNA binding"/>
    <property type="evidence" value="ECO:0007669"/>
    <property type="project" value="TreeGrafter"/>
</dbReference>
<evidence type="ECO:0000256" key="2">
    <source>
        <dbReference type="ARBA" id="ARBA00022630"/>
    </source>
</evidence>
<evidence type="ECO:0000256" key="5">
    <source>
        <dbReference type="PIRSR" id="PIRSR602081-1"/>
    </source>
</evidence>
<dbReference type="RefSeq" id="WP_054584502.1">
    <property type="nucleotide sequence ID" value="NZ_LGUC01000001.1"/>
</dbReference>
<proteinExistence type="inferred from homology"/>
<dbReference type="InterPro" id="IPR014133">
    <property type="entry name" value="Cry_DASH"/>
</dbReference>
<dbReference type="Pfam" id="PF03441">
    <property type="entry name" value="FAD_binding_7"/>
    <property type="match status" value="1"/>
</dbReference>
<organism evidence="10 11">
    <name type="scientific">Halolamina pelagica</name>
    <dbReference type="NCBI Taxonomy" id="699431"/>
    <lineage>
        <taxon>Archaea</taxon>
        <taxon>Methanobacteriati</taxon>
        <taxon>Methanobacteriota</taxon>
        <taxon>Stenosarchaea group</taxon>
        <taxon>Halobacteria</taxon>
        <taxon>Halobacteriales</taxon>
        <taxon>Haloferacaceae</taxon>
    </lineage>
</organism>
<evidence type="ECO:0000256" key="7">
    <source>
        <dbReference type="RuleBase" id="RU367151"/>
    </source>
</evidence>
<dbReference type="OrthoDB" id="11721at2157"/>
<dbReference type="InterPro" id="IPR036134">
    <property type="entry name" value="Crypto/Photolyase_FAD-like_sf"/>
</dbReference>
<dbReference type="PRINTS" id="PR00147">
    <property type="entry name" value="DNAPHOTLYASE"/>
</dbReference>
<accession>A0A0P7H1C2</accession>
<keyword evidence="11" id="KW-1185">Reference proteome</keyword>
<evidence type="ECO:0000256" key="3">
    <source>
        <dbReference type="ARBA" id="ARBA00022827"/>
    </source>
</evidence>
<feature type="site" description="Electron transfer via tryptophanyl radical" evidence="6">
    <location>
        <position position="385"/>
    </location>
</feature>
<feature type="domain" description="Photolyase/cryptochrome alpha/beta" evidence="9">
    <location>
        <begin position="2"/>
        <end position="141"/>
    </location>
</feature>
<dbReference type="AlphaFoldDB" id="A0A0P7H1C2"/>
<dbReference type="InterPro" id="IPR014729">
    <property type="entry name" value="Rossmann-like_a/b/a_fold"/>
</dbReference>
<keyword evidence="10" id="KW-0456">Lyase</keyword>
<dbReference type="PANTHER" id="PTHR11455:SF22">
    <property type="entry name" value="CRYPTOCHROME DASH"/>
    <property type="match status" value="1"/>
</dbReference>
<comment type="caution">
    <text evidence="10">The sequence shown here is derived from an EMBL/GenBank/DDBJ whole genome shotgun (WGS) entry which is preliminary data.</text>
</comment>
<dbReference type="Proteomes" id="UP000050535">
    <property type="component" value="Unassembled WGS sequence"/>
</dbReference>
<dbReference type="SUPFAM" id="SSF52425">
    <property type="entry name" value="Cryptochrome/photolyase, N-terminal domain"/>
    <property type="match status" value="1"/>
</dbReference>
<dbReference type="PATRIC" id="fig|699431.3.peg.2991"/>
<dbReference type="SUPFAM" id="SSF48173">
    <property type="entry name" value="Cryptochrome/photolyase FAD-binding domain"/>
    <property type="match status" value="1"/>
</dbReference>
<feature type="binding site" evidence="5">
    <location>
        <begin position="254"/>
        <end position="258"/>
    </location>
    <ligand>
        <name>FAD</name>
        <dbReference type="ChEBI" id="CHEBI:57692"/>
    </ligand>
</feature>
<keyword evidence="3 5" id="KW-0274">FAD</keyword>
<dbReference type="NCBIfam" id="TIGR02765">
    <property type="entry name" value="crypto_DASH"/>
    <property type="match status" value="1"/>
</dbReference>
<evidence type="ECO:0000256" key="4">
    <source>
        <dbReference type="ARBA" id="ARBA00022991"/>
    </source>
</evidence>
<keyword evidence="4 7" id="KW-0157">Chromophore</keyword>
<dbReference type="PROSITE" id="PS51645">
    <property type="entry name" value="PHR_CRY_ALPHA_BETA"/>
    <property type="match status" value="1"/>
</dbReference>